<dbReference type="RefSeq" id="WP_189384582.1">
    <property type="nucleotide sequence ID" value="NZ_BAABFY010000054.1"/>
</dbReference>
<dbReference type="InterPro" id="IPR011078">
    <property type="entry name" value="PyrdxlP_homeostasis"/>
</dbReference>
<evidence type="ECO:0000256" key="2">
    <source>
        <dbReference type="HAMAP-Rule" id="MF_02087"/>
    </source>
</evidence>
<dbReference type="CDD" id="cd00635">
    <property type="entry name" value="PLPDE_III_YBL036c_like"/>
    <property type="match status" value="1"/>
</dbReference>
<dbReference type="Pfam" id="PF01168">
    <property type="entry name" value="Ala_racemase_N"/>
    <property type="match status" value="1"/>
</dbReference>
<sequence length="228" mass="25500">MLAQRYKEVKNRVEKACIKAKRAPDSVRILPVSKTFGPDVLQEALDAGLRRFGENKVQEMKQKAEVFAEYPIDWVIIGYLQTNKAKEVARYASEVQSMDRLDLALALDKRLQLENRTLDVLVQVKTSPEQTKTGMSAEAVPAFLQELKAMQTLRPMGLMTVAENSDSEATVRACFAALRHLRQQCQDQTGLALPTLSMGMSGDFEWAIQEGSTEVRIGSAIFGQRDYA</sequence>
<dbReference type="PANTHER" id="PTHR10146">
    <property type="entry name" value="PROLINE SYNTHETASE CO-TRANSCRIBED BACTERIAL HOMOLOG PROTEIN"/>
    <property type="match status" value="1"/>
</dbReference>
<dbReference type="NCBIfam" id="TIGR00044">
    <property type="entry name" value="YggS family pyridoxal phosphate-dependent enzyme"/>
    <property type="match status" value="1"/>
</dbReference>
<dbReference type="EMBL" id="BMYS01000006">
    <property type="protein sequence ID" value="GGW83835.1"/>
    <property type="molecule type" value="Genomic_DNA"/>
</dbReference>
<dbReference type="HAMAP" id="MF_02087">
    <property type="entry name" value="PLP_homeostasis"/>
    <property type="match status" value="1"/>
</dbReference>
<protein>
    <recommendedName>
        <fullName evidence="2">Pyridoxal phosphate homeostasis protein</fullName>
        <shortName evidence="2">PLP homeostasis protein</shortName>
    </recommendedName>
</protein>
<dbReference type="Proteomes" id="UP000608345">
    <property type="component" value="Unassembled WGS sequence"/>
</dbReference>
<dbReference type="InterPro" id="IPR029066">
    <property type="entry name" value="PLP-binding_barrel"/>
</dbReference>
<evidence type="ECO:0000313" key="7">
    <source>
        <dbReference type="Proteomes" id="UP000608345"/>
    </source>
</evidence>
<name>A0A918MZ39_9BURK</name>
<dbReference type="InterPro" id="IPR001608">
    <property type="entry name" value="Ala_racemase_N"/>
</dbReference>
<gene>
    <name evidence="6" type="ORF">GCM10011450_12430</name>
</gene>
<keyword evidence="7" id="KW-1185">Reference proteome</keyword>
<dbReference type="Gene3D" id="3.20.20.10">
    <property type="entry name" value="Alanine racemase"/>
    <property type="match status" value="1"/>
</dbReference>
<evidence type="ECO:0000256" key="1">
    <source>
        <dbReference type="ARBA" id="ARBA00022898"/>
    </source>
</evidence>
<dbReference type="SUPFAM" id="SSF51419">
    <property type="entry name" value="PLP-binding barrel"/>
    <property type="match status" value="1"/>
</dbReference>
<reference evidence="6" key="1">
    <citation type="journal article" date="2014" name="Int. J. Syst. Evol. Microbiol.">
        <title>Complete genome sequence of Corynebacterium casei LMG S-19264T (=DSM 44701T), isolated from a smear-ripened cheese.</title>
        <authorList>
            <consortium name="US DOE Joint Genome Institute (JGI-PGF)"/>
            <person name="Walter F."/>
            <person name="Albersmeier A."/>
            <person name="Kalinowski J."/>
            <person name="Ruckert C."/>
        </authorList>
    </citation>
    <scope>NUCLEOTIDE SEQUENCE</scope>
    <source>
        <strain evidence="6">KCTC 23732</strain>
    </source>
</reference>
<dbReference type="AlphaFoldDB" id="A0A918MZ39"/>
<feature type="domain" description="Alanine racemase N-terminal" evidence="5">
    <location>
        <begin position="22"/>
        <end position="225"/>
    </location>
</feature>
<evidence type="ECO:0000256" key="3">
    <source>
        <dbReference type="PIRSR" id="PIRSR004848-1"/>
    </source>
</evidence>
<dbReference type="PIRSF" id="PIRSF004848">
    <property type="entry name" value="YBL036c_PLPDEIII"/>
    <property type="match status" value="1"/>
</dbReference>
<feature type="modified residue" description="N6-(pyridoxal phosphate)lysine" evidence="2 3">
    <location>
        <position position="34"/>
    </location>
</feature>
<evidence type="ECO:0000256" key="4">
    <source>
        <dbReference type="RuleBase" id="RU004514"/>
    </source>
</evidence>
<comment type="similarity">
    <text evidence="2 4">Belongs to the pyridoxal phosphate-binding protein YggS/PROSC family.</text>
</comment>
<accession>A0A918MZ39</accession>
<dbReference type="GO" id="GO:0030170">
    <property type="term" value="F:pyridoxal phosphate binding"/>
    <property type="evidence" value="ECO:0007669"/>
    <property type="project" value="UniProtKB-UniRule"/>
</dbReference>
<dbReference type="FunFam" id="3.20.20.10:FF:000018">
    <property type="entry name" value="Pyridoxal phosphate homeostasis protein"/>
    <property type="match status" value="1"/>
</dbReference>
<organism evidence="6 7">
    <name type="scientific">Advenella faeciporci</name>
    <dbReference type="NCBI Taxonomy" id="797535"/>
    <lineage>
        <taxon>Bacteria</taxon>
        <taxon>Pseudomonadati</taxon>
        <taxon>Pseudomonadota</taxon>
        <taxon>Betaproteobacteria</taxon>
        <taxon>Burkholderiales</taxon>
        <taxon>Alcaligenaceae</taxon>
    </lineage>
</organism>
<dbReference type="PANTHER" id="PTHR10146:SF14">
    <property type="entry name" value="PYRIDOXAL PHOSPHATE HOMEOSTASIS PROTEIN"/>
    <property type="match status" value="1"/>
</dbReference>
<keyword evidence="1 2" id="KW-0663">Pyridoxal phosphate</keyword>
<comment type="caution">
    <text evidence="6">The sequence shown here is derived from an EMBL/GenBank/DDBJ whole genome shotgun (WGS) entry which is preliminary data.</text>
</comment>
<proteinExistence type="inferred from homology"/>
<evidence type="ECO:0000313" key="6">
    <source>
        <dbReference type="EMBL" id="GGW83835.1"/>
    </source>
</evidence>
<comment type="function">
    <text evidence="2">Pyridoxal 5'-phosphate (PLP)-binding protein, which is involved in PLP homeostasis.</text>
</comment>
<reference evidence="6" key="2">
    <citation type="submission" date="2020-09" db="EMBL/GenBank/DDBJ databases">
        <authorList>
            <person name="Sun Q."/>
            <person name="Kim S."/>
        </authorList>
    </citation>
    <scope>NUCLEOTIDE SEQUENCE</scope>
    <source>
        <strain evidence="6">KCTC 23732</strain>
    </source>
</reference>
<comment type="cofactor">
    <cofactor evidence="3">
        <name>pyridoxal 5'-phosphate</name>
        <dbReference type="ChEBI" id="CHEBI:597326"/>
    </cofactor>
</comment>
<evidence type="ECO:0000259" key="5">
    <source>
        <dbReference type="Pfam" id="PF01168"/>
    </source>
</evidence>